<keyword evidence="2" id="KW-0472">Membrane</keyword>
<feature type="transmembrane region" description="Helical" evidence="2">
    <location>
        <begin position="312"/>
        <end position="332"/>
    </location>
</feature>
<feature type="transmembrane region" description="Helical" evidence="2">
    <location>
        <begin position="260"/>
        <end position="281"/>
    </location>
</feature>
<evidence type="ECO:0000256" key="2">
    <source>
        <dbReference type="SAM" id="Phobius"/>
    </source>
</evidence>
<dbReference type="PANTHER" id="PTHR37305">
    <property type="entry name" value="INTEGRAL MEMBRANE PROTEIN-RELATED"/>
    <property type="match status" value="1"/>
</dbReference>
<keyword evidence="4" id="KW-1185">Reference proteome</keyword>
<dbReference type="PANTHER" id="PTHR37305:SF1">
    <property type="entry name" value="MEMBRANE PROTEIN"/>
    <property type="match status" value="1"/>
</dbReference>
<dbReference type="AlphaFoldDB" id="A0A1H7Y025"/>
<feature type="region of interest" description="Disordered" evidence="1">
    <location>
        <begin position="1"/>
        <end position="66"/>
    </location>
</feature>
<organism evidence="3 4">
    <name type="scientific">Nonomuraea pusilla</name>
    <dbReference type="NCBI Taxonomy" id="46177"/>
    <lineage>
        <taxon>Bacteria</taxon>
        <taxon>Bacillati</taxon>
        <taxon>Actinomycetota</taxon>
        <taxon>Actinomycetes</taxon>
        <taxon>Streptosporangiales</taxon>
        <taxon>Streptosporangiaceae</taxon>
        <taxon>Nonomuraea</taxon>
    </lineage>
</organism>
<dbReference type="RefSeq" id="WP_091103133.1">
    <property type="nucleotide sequence ID" value="NZ_FOBF01000012.1"/>
</dbReference>
<feature type="transmembrane region" description="Helical" evidence="2">
    <location>
        <begin position="185"/>
        <end position="211"/>
    </location>
</feature>
<dbReference type="STRING" id="46177.SAMN05660976_05028"/>
<reference evidence="3 4" key="1">
    <citation type="submission" date="2016-10" db="EMBL/GenBank/DDBJ databases">
        <authorList>
            <person name="de Groot N.N."/>
        </authorList>
    </citation>
    <scope>NUCLEOTIDE SEQUENCE [LARGE SCALE GENOMIC DNA]</scope>
    <source>
        <strain evidence="3 4">DSM 43357</strain>
    </source>
</reference>
<feature type="transmembrane region" description="Helical" evidence="2">
    <location>
        <begin position="231"/>
        <end position="253"/>
    </location>
</feature>
<keyword evidence="2" id="KW-1133">Transmembrane helix</keyword>
<dbReference type="EMBL" id="FOBF01000012">
    <property type="protein sequence ID" value="SEM38697.1"/>
    <property type="molecule type" value="Genomic_DNA"/>
</dbReference>
<dbReference type="Pfam" id="PF12730">
    <property type="entry name" value="ABC2_membrane_4"/>
    <property type="match status" value="1"/>
</dbReference>
<proteinExistence type="predicted"/>
<gene>
    <name evidence="3" type="ORF">SAMN05660976_05028</name>
</gene>
<protein>
    <submittedName>
        <fullName evidence="3">ABC-2 type transport system permease protein</fullName>
    </submittedName>
</protein>
<feature type="compositionally biased region" description="Low complexity" evidence="1">
    <location>
        <begin position="49"/>
        <end position="60"/>
    </location>
</feature>
<name>A0A1H7Y025_9ACTN</name>
<evidence type="ECO:0000313" key="4">
    <source>
        <dbReference type="Proteomes" id="UP000198953"/>
    </source>
</evidence>
<keyword evidence="2" id="KW-0812">Transmembrane</keyword>
<evidence type="ECO:0000256" key="1">
    <source>
        <dbReference type="SAM" id="MobiDB-lite"/>
    </source>
</evidence>
<feature type="compositionally biased region" description="Basic and acidic residues" evidence="1">
    <location>
        <begin position="1"/>
        <end position="12"/>
    </location>
</feature>
<sequence>MSTADTRHHDRTATGPQDGPETAGERRTPGLVPVTETLRSVERRPPVPGEAGPGEAAGRRAGAGAGRRPGAGAAFLRLLGSELGLTFRRPRNQAMLGVLAVVPVVVGVALRLFAGDDGMGGVIAAVAGNGLMLTFASLSFLTVLLMPVTVSVVAGDALAGEAAAGTLRYLLAAPAGRTRLLMVKYLNAVLFSFAVTAVVAASALLTGLVLFPTGPVTLLSGTTVSVAEGLLRVLLTVGYVGAGMAALAAVALAMSAFTEVSIGAIAGTVVFVVVSQVLRAVPQLDGLAPYLLPTWWMRFDGVLRDPVATGDMAQGLLVFGAYVLLFGSIAWARFTGKDITS</sequence>
<evidence type="ECO:0000313" key="3">
    <source>
        <dbReference type="EMBL" id="SEM38697.1"/>
    </source>
</evidence>
<accession>A0A1H7Y025</accession>
<dbReference type="Proteomes" id="UP000198953">
    <property type="component" value="Unassembled WGS sequence"/>
</dbReference>
<feature type="transmembrane region" description="Helical" evidence="2">
    <location>
        <begin position="94"/>
        <end position="114"/>
    </location>
</feature>
<dbReference type="OrthoDB" id="3217553at2"/>
<feature type="transmembrane region" description="Helical" evidence="2">
    <location>
        <begin position="120"/>
        <end position="145"/>
    </location>
</feature>